<name>A0A1M4XHA3_9THEO</name>
<keyword evidence="9 10" id="KW-0472">Membrane</keyword>
<evidence type="ECO:0000313" key="11">
    <source>
        <dbReference type="EMBL" id="SHE92889.1"/>
    </source>
</evidence>
<comment type="subcellular location">
    <subcellularLocation>
        <location evidence="1">Cell membrane</location>
        <topology evidence="1">Multi-pass membrane protein</topology>
    </subcellularLocation>
</comment>
<keyword evidence="7 10" id="KW-1133">Transmembrane helix</keyword>
<feature type="transmembrane region" description="Helical" evidence="10">
    <location>
        <begin position="123"/>
        <end position="144"/>
    </location>
</feature>
<protein>
    <submittedName>
        <fullName evidence="11">Trk system potassium uptake protein TrkH</fullName>
    </submittedName>
</protein>
<dbReference type="InterPro" id="IPR004772">
    <property type="entry name" value="TrkH"/>
</dbReference>
<dbReference type="InterPro" id="IPR003445">
    <property type="entry name" value="Cat_transpt"/>
</dbReference>
<feature type="transmembrane region" description="Helical" evidence="10">
    <location>
        <begin position="340"/>
        <end position="364"/>
    </location>
</feature>
<dbReference type="AlphaFoldDB" id="A0A1M4XHA3"/>
<dbReference type="PANTHER" id="PTHR32024">
    <property type="entry name" value="TRK SYSTEM POTASSIUM UPTAKE PROTEIN TRKG-RELATED"/>
    <property type="match status" value="1"/>
</dbReference>
<dbReference type="Proteomes" id="UP000184088">
    <property type="component" value="Unassembled WGS sequence"/>
</dbReference>
<dbReference type="GO" id="GO:0005886">
    <property type="term" value="C:plasma membrane"/>
    <property type="evidence" value="ECO:0007669"/>
    <property type="project" value="UniProtKB-SubCell"/>
</dbReference>
<feature type="transmembrane region" description="Helical" evidence="10">
    <location>
        <begin position="396"/>
        <end position="421"/>
    </location>
</feature>
<evidence type="ECO:0000256" key="6">
    <source>
        <dbReference type="ARBA" id="ARBA00022958"/>
    </source>
</evidence>
<feature type="transmembrane region" description="Helical" evidence="10">
    <location>
        <begin position="6"/>
        <end position="26"/>
    </location>
</feature>
<dbReference type="NCBIfam" id="TIGR00933">
    <property type="entry name" value="2a38"/>
    <property type="match status" value="1"/>
</dbReference>
<organism evidence="11 12">
    <name type="scientific">Caldanaerobius fijiensis DSM 17918</name>
    <dbReference type="NCBI Taxonomy" id="1121256"/>
    <lineage>
        <taxon>Bacteria</taxon>
        <taxon>Bacillati</taxon>
        <taxon>Bacillota</taxon>
        <taxon>Clostridia</taxon>
        <taxon>Thermoanaerobacterales</taxon>
        <taxon>Thermoanaerobacteraceae</taxon>
        <taxon>Caldanaerobius</taxon>
    </lineage>
</organism>
<dbReference type="GO" id="GO:0015379">
    <property type="term" value="F:potassium:chloride symporter activity"/>
    <property type="evidence" value="ECO:0007669"/>
    <property type="project" value="InterPro"/>
</dbReference>
<feature type="transmembrane region" description="Helical" evidence="10">
    <location>
        <begin position="221"/>
        <end position="242"/>
    </location>
</feature>
<reference evidence="11 12" key="1">
    <citation type="submission" date="2016-11" db="EMBL/GenBank/DDBJ databases">
        <authorList>
            <person name="Jaros S."/>
            <person name="Januszkiewicz K."/>
            <person name="Wedrychowicz H."/>
        </authorList>
    </citation>
    <scope>NUCLEOTIDE SEQUENCE [LARGE SCALE GENOMIC DNA]</scope>
    <source>
        <strain evidence="11 12">DSM 17918</strain>
    </source>
</reference>
<accession>A0A1M4XHA3</accession>
<feature type="transmembrane region" description="Helical" evidence="10">
    <location>
        <begin position="288"/>
        <end position="319"/>
    </location>
</feature>
<keyword evidence="12" id="KW-1185">Reference proteome</keyword>
<evidence type="ECO:0000256" key="1">
    <source>
        <dbReference type="ARBA" id="ARBA00004651"/>
    </source>
</evidence>
<evidence type="ECO:0000256" key="4">
    <source>
        <dbReference type="ARBA" id="ARBA00022538"/>
    </source>
</evidence>
<keyword evidence="3" id="KW-1003">Cell membrane</keyword>
<dbReference type="Pfam" id="PF02386">
    <property type="entry name" value="TrkH"/>
    <property type="match status" value="1"/>
</dbReference>
<evidence type="ECO:0000256" key="10">
    <source>
        <dbReference type="SAM" id="Phobius"/>
    </source>
</evidence>
<proteinExistence type="predicted"/>
<keyword evidence="6" id="KW-0630">Potassium</keyword>
<keyword evidence="4" id="KW-0633">Potassium transport</keyword>
<dbReference type="STRING" id="1121256.SAMN02746089_01017"/>
<evidence type="ECO:0000256" key="9">
    <source>
        <dbReference type="ARBA" id="ARBA00023136"/>
    </source>
</evidence>
<evidence type="ECO:0000256" key="2">
    <source>
        <dbReference type="ARBA" id="ARBA00022448"/>
    </source>
</evidence>
<evidence type="ECO:0000256" key="5">
    <source>
        <dbReference type="ARBA" id="ARBA00022692"/>
    </source>
</evidence>
<gene>
    <name evidence="11" type="ORF">SAMN02746089_01017</name>
</gene>
<dbReference type="EMBL" id="FQVH01000008">
    <property type="protein sequence ID" value="SHE92889.1"/>
    <property type="molecule type" value="Genomic_DNA"/>
</dbReference>
<feature type="transmembrane region" description="Helical" evidence="10">
    <location>
        <begin position="185"/>
        <end position="209"/>
    </location>
</feature>
<evidence type="ECO:0000313" key="12">
    <source>
        <dbReference type="Proteomes" id="UP000184088"/>
    </source>
</evidence>
<evidence type="ECO:0000256" key="7">
    <source>
        <dbReference type="ARBA" id="ARBA00022989"/>
    </source>
</evidence>
<feature type="transmembrane region" description="Helical" evidence="10">
    <location>
        <begin position="69"/>
        <end position="93"/>
    </location>
</feature>
<keyword evidence="5 10" id="KW-0812">Transmembrane</keyword>
<feature type="transmembrane region" description="Helical" evidence="10">
    <location>
        <begin position="38"/>
        <end position="57"/>
    </location>
</feature>
<evidence type="ECO:0000256" key="3">
    <source>
        <dbReference type="ARBA" id="ARBA00022475"/>
    </source>
</evidence>
<dbReference type="PANTHER" id="PTHR32024:SF1">
    <property type="entry name" value="KTR SYSTEM POTASSIUM UPTAKE PROTEIN B"/>
    <property type="match status" value="1"/>
</dbReference>
<keyword evidence="2" id="KW-0813">Transport</keyword>
<sequence>MKLAPTQVLVLGFAAVILIGALLLTLPIATKSGESAGFLTALFTATSAVCVTGLVVVDTGTYWSTFGQVVIMLLIQIGGLGIMAMSTLFALILGRKITFKERLVMQEAFNVNSLEGIVKFAKYILIVTFLFESTGAVILSLRFLPQMGLKKAVYYGLFHSISAFNNAGFDLMGNFNSLTGYVSDWVVNLVIMGLIIFGGLGFYVLLDIYQQKHLHECTLHTRLVITITFFLIVVGALLIFLLEYNNPKTLKPLDFSTKILASLFQSVTPRTAGFNTLSLPDMTTASKFLTIILMFIGASPAGTGGGIKTTTFGVILFTVLSVIKGNDETVTFKRTIPRSIVYRSIAIAFISICIVLSVTMVLSVTEASNFLTELYEVTSAFGTVGLSLGLTPKLTVIGRIVIILTMYSGRVGPLTLAMALAQRQKKNKAIMKFADEKVMVG</sequence>
<evidence type="ECO:0000256" key="8">
    <source>
        <dbReference type="ARBA" id="ARBA00023065"/>
    </source>
</evidence>
<keyword evidence="8" id="KW-0406">Ion transport</keyword>